<dbReference type="OrthoDB" id="999899at2759"/>
<name>A0A1R3HZN8_9ROSI</name>
<accession>A0A1R3HZN8</accession>
<protein>
    <submittedName>
        <fullName evidence="1">Uncharacterized protein</fullName>
    </submittedName>
</protein>
<dbReference type="EMBL" id="AWUE01019153">
    <property type="protein sequence ID" value="OMO75802.1"/>
    <property type="molecule type" value="Genomic_DNA"/>
</dbReference>
<reference evidence="2" key="1">
    <citation type="submission" date="2013-09" db="EMBL/GenBank/DDBJ databases">
        <title>Corchorus olitorius genome sequencing.</title>
        <authorList>
            <person name="Alam M."/>
            <person name="Haque M.S."/>
            <person name="Islam M.S."/>
            <person name="Emdad E.M."/>
            <person name="Islam M.M."/>
            <person name="Ahmed B."/>
            <person name="Halim A."/>
            <person name="Hossen Q.M.M."/>
            <person name="Hossain M.Z."/>
            <person name="Ahmed R."/>
            <person name="Khan M.M."/>
            <person name="Islam R."/>
            <person name="Rashid M.M."/>
            <person name="Khan S.A."/>
            <person name="Rahman M.S."/>
            <person name="Alam M."/>
            <person name="Yahiya A.S."/>
            <person name="Khan M.S."/>
            <person name="Azam M.S."/>
            <person name="Haque T."/>
            <person name="Lashkar M.Z.H."/>
            <person name="Akhand A.I."/>
            <person name="Morshed G."/>
            <person name="Roy S."/>
            <person name="Uddin K.S."/>
            <person name="Rabeya T."/>
            <person name="Hossain A.S."/>
            <person name="Chowdhury A."/>
            <person name="Snigdha A.R."/>
            <person name="Mortoza M.S."/>
            <person name="Matin S.A."/>
            <person name="Hoque S.M.E."/>
            <person name="Islam M.K."/>
            <person name="Roy D.K."/>
            <person name="Haider R."/>
            <person name="Moosa M.M."/>
            <person name="Elias S.M."/>
            <person name="Hasan A.M."/>
            <person name="Jahan S."/>
            <person name="Shafiuddin M."/>
            <person name="Mahmood N."/>
            <person name="Shommy N.S."/>
        </authorList>
    </citation>
    <scope>NUCLEOTIDE SEQUENCE [LARGE SCALE GENOMIC DNA]</scope>
    <source>
        <strain evidence="2">cv. O-4</strain>
    </source>
</reference>
<proteinExistence type="predicted"/>
<evidence type="ECO:0000313" key="1">
    <source>
        <dbReference type="EMBL" id="OMO75802.1"/>
    </source>
</evidence>
<sequence>MSSLLLDGGRRWDLELIEEWFNVEDALAIRQTPLSQFGAPDMLIWHEDSLGQFSVRFAYLVARRVNVDAAFQANRPGYFGNGGSWCVVCHAEDGQYVLSAFHAELMAIQFGKLGR</sequence>
<gene>
    <name evidence="1" type="ORF">COLO4_25871</name>
</gene>
<dbReference type="Proteomes" id="UP000187203">
    <property type="component" value="Unassembled WGS sequence"/>
</dbReference>
<keyword evidence="2" id="KW-1185">Reference proteome</keyword>
<comment type="caution">
    <text evidence="1">The sequence shown here is derived from an EMBL/GenBank/DDBJ whole genome shotgun (WGS) entry which is preliminary data.</text>
</comment>
<organism evidence="1 2">
    <name type="scientific">Corchorus olitorius</name>
    <dbReference type="NCBI Taxonomy" id="93759"/>
    <lineage>
        <taxon>Eukaryota</taxon>
        <taxon>Viridiplantae</taxon>
        <taxon>Streptophyta</taxon>
        <taxon>Embryophyta</taxon>
        <taxon>Tracheophyta</taxon>
        <taxon>Spermatophyta</taxon>
        <taxon>Magnoliopsida</taxon>
        <taxon>eudicotyledons</taxon>
        <taxon>Gunneridae</taxon>
        <taxon>Pentapetalae</taxon>
        <taxon>rosids</taxon>
        <taxon>malvids</taxon>
        <taxon>Malvales</taxon>
        <taxon>Malvaceae</taxon>
        <taxon>Grewioideae</taxon>
        <taxon>Apeibeae</taxon>
        <taxon>Corchorus</taxon>
    </lineage>
</organism>
<dbReference type="AlphaFoldDB" id="A0A1R3HZN8"/>
<evidence type="ECO:0000313" key="2">
    <source>
        <dbReference type="Proteomes" id="UP000187203"/>
    </source>
</evidence>